<feature type="domain" description="PDEase" evidence="4">
    <location>
        <begin position="1"/>
        <end position="219"/>
    </location>
</feature>
<evidence type="ECO:0000313" key="5">
    <source>
        <dbReference type="Proteomes" id="UP000515125"/>
    </source>
</evidence>
<dbReference type="InterPro" id="IPR036971">
    <property type="entry name" value="PDEase_catalytic_dom_sf"/>
</dbReference>
<proteinExistence type="predicted"/>
<dbReference type="InterPro" id="IPR002073">
    <property type="entry name" value="PDEase_catalytic_dom"/>
</dbReference>
<gene>
    <name evidence="6" type="primary">LOC34620462</name>
</gene>
<feature type="region of interest" description="Disordered" evidence="3">
    <location>
        <begin position="314"/>
        <end position="450"/>
    </location>
</feature>
<protein>
    <submittedName>
        <fullName evidence="6">Calcium/calmodulin-dependent 3',5'-cyclic nucleotide phosphodiesterase 1C</fullName>
    </submittedName>
</protein>
<dbReference type="Gene3D" id="1.10.1300.10">
    <property type="entry name" value="3'5'-cyclic nucleotide phosphodiesterase, catalytic domain"/>
    <property type="match status" value="1"/>
</dbReference>
<dbReference type="GeneID" id="34620462"/>
<dbReference type="GO" id="GO:0004114">
    <property type="term" value="F:3',5'-cyclic-nucleotide phosphodiesterase activity"/>
    <property type="evidence" value="ECO:0007669"/>
    <property type="project" value="InterPro"/>
</dbReference>
<keyword evidence="1" id="KW-0479">Metal-binding</keyword>
<dbReference type="AlphaFoldDB" id="A0A6P6RZ42"/>
<feature type="compositionally biased region" description="Basic and acidic residues" evidence="3">
    <location>
        <begin position="314"/>
        <end position="347"/>
    </location>
</feature>
<evidence type="ECO:0000259" key="4">
    <source>
        <dbReference type="PROSITE" id="PS51845"/>
    </source>
</evidence>
<dbReference type="PROSITE" id="PS51845">
    <property type="entry name" value="PDEASE_I_2"/>
    <property type="match status" value="1"/>
</dbReference>
<feature type="compositionally biased region" description="Low complexity" evidence="3">
    <location>
        <begin position="482"/>
        <end position="493"/>
    </location>
</feature>
<evidence type="ECO:0000313" key="6">
    <source>
        <dbReference type="RefSeq" id="XP_026192779.1"/>
    </source>
</evidence>
<dbReference type="RefSeq" id="XP_026192779.1">
    <property type="nucleotide sequence ID" value="XM_026336994.1"/>
</dbReference>
<dbReference type="PANTHER" id="PTHR11347">
    <property type="entry name" value="CYCLIC NUCLEOTIDE PHOSPHODIESTERASE"/>
    <property type="match status" value="1"/>
</dbReference>
<dbReference type="GO" id="GO:0007165">
    <property type="term" value="P:signal transduction"/>
    <property type="evidence" value="ECO:0007669"/>
    <property type="project" value="InterPro"/>
</dbReference>
<sequence length="493" mass="55740">MVIAALGHDVGHPGIGNSSLIASRNLCAIMFNERAVLESYHSFLLMELLRHPETDILEGFSAEVQQAARQRIVRAILATDPAFHFQLADELEALKAANPELNGPATLLDERIKDACLMRAADNAWVLTNFPLHRKWGERMVLELHFQNTLDEALKMPPSAPSVILPRDTCLATTMIHFIDNVFVPFYSILAWFFPGDLDTRVCVMQANSATWEKIRQESSKIEGSHDVEELKEMRLSGISAALKALEEEMEYQSAKLVIDESASPQLINCYQYDETPYRILLDEQQRVLEEQRRQQEELELQKELAFQAARREEEEMKLREEEERKAKAEEARRVKEQQEAEQQRREERRRRRAEMSSDSGSDSSVETTVTEEQQDHAVEKPRPSISPLAEGFRSMIERELSKSRRQSQDTKGKEGDGSPLAPTEGLSPLPSNVIDELEPDIEPEGPLGYEADVQAIAALLASKRIEAAAEGKEEDPQTNCSSSNSRSTTNRK</sequence>
<feature type="compositionally biased region" description="Basic and acidic residues" evidence="3">
    <location>
        <begin position="374"/>
        <end position="383"/>
    </location>
</feature>
<dbReference type="InterPro" id="IPR003607">
    <property type="entry name" value="HD/PDEase_dom"/>
</dbReference>
<dbReference type="SUPFAM" id="SSF109604">
    <property type="entry name" value="HD-domain/PDEase-like"/>
    <property type="match status" value="1"/>
</dbReference>
<organism evidence="5 6">
    <name type="scientific">Cyclospora cayetanensis</name>
    <dbReference type="NCBI Taxonomy" id="88456"/>
    <lineage>
        <taxon>Eukaryota</taxon>
        <taxon>Sar</taxon>
        <taxon>Alveolata</taxon>
        <taxon>Apicomplexa</taxon>
        <taxon>Conoidasida</taxon>
        <taxon>Coccidia</taxon>
        <taxon>Eucoccidiorida</taxon>
        <taxon>Eimeriorina</taxon>
        <taxon>Eimeriidae</taxon>
        <taxon>Cyclospora</taxon>
    </lineage>
</organism>
<dbReference type="CDD" id="cd00077">
    <property type="entry name" value="HDc"/>
    <property type="match status" value="1"/>
</dbReference>
<name>A0A6P6RZ42_9EIME</name>
<dbReference type="Proteomes" id="UP000515125">
    <property type="component" value="Unplaced"/>
</dbReference>
<evidence type="ECO:0000256" key="2">
    <source>
        <dbReference type="ARBA" id="ARBA00022801"/>
    </source>
</evidence>
<feature type="region of interest" description="Disordered" evidence="3">
    <location>
        <begin position="469"/>
        <end position="493"/>
    </location>
</feature>
<keyword evidence="5" id="KW-1185">Reference proteome</keyword>
<feature type="compositionally biased region" description="Basic and acidic residues" evidence="3">
    <location>
        <begin position="396"/>
        <end position="417"/>
    </location>
</feature>
<dbReference type="GO" id="GO:0046872">
    <property type="term" value="F:metal ion binding"/>
    <property type="evidence" value="ECO:0007669"/>
    <property type="project" value="UniProtKB-KW"/>
</dbReference>
<reference evidence="6" key="1">
    <citation type="submission" date="2025-08" db="UniProtKB">
        <authorList>
            <consortium name="RefSeq"/>
        </authorList>
    </citation>
    <scope>IDENTIFICATION</scope>
</reference>
<keyword evidence="2" id="KW-0378">Hydrolase</keyword>
<feature type="non-terminal residue" evidence="6">
    <location>
        <position position="493"/>
    </location>
</feature>
<feature type="compositionally biased region" description="Low complexity" evidence="3">
    <location>
        <begin position="357"/>
        <end position="372"/>
    </location>
</feature>
<evidence type="ECO:0000256" key="3">
    <source>
        <dbReference type="SAM" id="MobiDB-lite"/>
    </source>
</evidence>
<accession>A0A6P6RZ42</accession>
<evidence type="ECO:0000256" key="1">
    <source>
        <dbReference type="ARBA" id="ARBA00022723"/>
    </source>
</evidence>
<dbReference type="Pfam" id="PF00233">
    <property type="entry name" value="PDEase_I"/>
    <property type="match status" value="1"/>
</dbReference>
<dbReference type="OrthoDB" id="331710at2759"/>